<gene>
    <name evidence="4" type="ORF">DFA_00648</name>
</gene>
<feature type="domain" description="ComC supersandwich" evidence="3">
    <location>
        <begin position="691"/>
        <end position="909"/>
    </location>
</feature>
<dbReference type="GeneID" id="14873952"/>
<keyword evidence="2" id="KW-0472">Membrane</keyword>
<evidence type="ECO:0000259" key="3">
    <source>
        <dbReference type="Pfam" id="PF22933"/>
    </source>
</evidence>
<evidence type="ECO:0000256" key="2">
    <source>
        <dbReference type="SAM" id="Phobius"/>
    </source>
</evidence>
<dbReference type="Pfam" id="PF22933">
    <property type="entry name" value="ComC_SSD"/>
    <property type="match status" value="1"/>
</dbReference>
<reference evidence="5" key="1">
    <citation type="journal article" date="2011" name="Genome Res.">
        <title>Phylogeny-wide analysis of social amoeba genomes highlights ancient origins for complex intercellular communication.</title>
        <authorList>
            <person name="Heidel A.J."/>
            <person name="Lawal H.M."/>
            <person name="Felder M."/>
            <person name="Schilde C."/>
            <person name="Helps N.R."/>
            <person name="Tunggal B."/>
            <person name="Rivero F."/>
            <person name="John U."/>
            <person name="Schleicher M."/>
            <person name="Eichinger L."/>
            <person name="Platzer M."/>
            <person name="Noegel A.A."/>
            <person name="Schaap P."/>
            <person name="Gloeckner G."/>
        </authorList>
    </citation>
    <scope>NUCLEOTIDE SEQUENCE [LARGE SCALE GENOMIC DNA]</scope>
    <source>
        <strain evidence="5">SH3</strain>
    </source>
</reference>
<organism evidence="4 5">
    <name type="scientific">Cavenderia fasciculata</name>
    <name type="common">Slime mold</name>
    <name type="synonym">Dictyostelium fasciculatum</name>
    <dbReference type="NCBI Taxonomy" id="261658"/>
    <lineage>
        <taxon>Eukaryota</taxon>
        <taxon>Amoebozoa</taxon>
        <taxon>Evosea</taxon>
        <taxon>Eumycetozoa</taxon>
        <taxon>Dictyostelia</taxon>
        <taxon>Acytosteliales</taxon>
        <taxon>Cavenderiaceae</taxon>
        <taxon>Cavenderia</taxon>
    </lineage>
</organism>
<sequence length="989" mass="109230">MYEQYRLDLPQDQTVCNVQSAAVICNYTAPNEYHITQIRAAGKASPVGSPDPNLRSLYFPGLQQFFIMCSITGVPAIPTLNLLTLLKNMPNLTSIQTTNDLTINDIPMDFGQTLPSLKKLSILYSPLTTVDNFFNNTGIDTFVQWGRSIEKLRLDDSLRLPNLSFIQLEITPSQPQSWYITQNSFPKVYAVGFNSDGTALCNLKVDSSIIKEIFLLSSNSGGYNLEMVNTSAITQLGLDGKQSTLTPSDYNEYPNLQFVILTNSSISTYPFTSFPSSLLNFASTLSEFTEIPPIPIIKDNFFLGLANNKLTGSIPFHLWDNVIGGTLDVKNNPDLMGSVPESWCDKRLLLSNTSISYVPDCFWCYQSSNVISLPSTLTKPSSIDCAITLDKDIYFSMNGTANITGRNFGFYTENVNYRLIVSNSKIAITYLTIGTPQTVDINIFGTIIRPKVVVADIKVLDLQFSTPTNFYFSLAYNHFIDHQITLTSKTSGLQIPCSLSSPLTASGVSCVTPRAIIGDYILNITNQFNYYSMDLNLTYSYPVLNNVQLLDIQQQQLLLILQGNFGPSTLTVSVTLNNSMACTIVSKNSGLVECSLASIPSPGPATIQVSVQDFTVSFSDMLSIPYPPTTNLKQKCIDDTYHCYGHGQCSDQGICLCEPNYYDSCRYFKNPNVTFIQNNTKPVATFELDGYQFFFTLVSIQEIDTENEIVKELVVDQWNVTDRSNGDLTSLYYHLDINATLHPGLSASTNVSTSIEYSTKDREVAFGDSVLSVSANSIKVAVNISGWQYDSILSHLRVVFATVVNNDDQQSVTPTCDDDDSDGTIPTFEEVFGGNSYLRVIKNNTQFYGRFLSYSYSDGRKTYSKNELISKTPINGSTGTTDGGLSLAKIGIHFAQCDLCLLDPDFSALVVNNKQLEVECPTSSSVPWKIIVGACVGGVVFIAFTIALVYYIRDSNRMRLRLREIFQRGGGGGGSKSTSKHQIKLANLD</sequence>
<accession>F4PSZ4</accession>
<dbReference type="OrthoDB" id="676979at2759"/>
<evidence type="ECO:0000313" key="4">
    <source>
        <dbReference type="EMBL" id="EGG20783.1"/>
    </source>
</evidence>
<dbReference type="PANTHER" id="PTHR24032:SF16">
    <property type="entry name" value="EGF-LIKE DOMAIN-CONTAINING PROTEIN"/>
    <property type="match status" value="1"/>
</dbReference>
<dbReference type="AlphaFoldDB" id="F4PSZ4"/>
<evidence type="ECO:0000256" key="1">
    <source>
        <dbReference type="SAM" id="MobiDB-lite"/>
    </source>
</evidence>
<protein>
    <recommendedName>
        <fullName evidence="3">ComC supersandwich domain-containing protein</fullName>
    </recommendedName>
</protein>
<dbReference type="CDD" id="cd00603">
    <property type="entry name" value="IPT_PCSR"/>
    <property type="match status" value="1"/>
</dbReference>
<evidence type="ECO:0000313" key="5">
    <source>
        <dbReference type="Proteomes" id="UP000007797"/>
    </source>
</evidence>
<proteinExistence type="predicted"/>
<dbReference type="PANTHER" id="PTHR24032">
    <property type="entry name" value="EGF-LIKE DOMAIN-CONTAINING PROTEIN-RELATED-RELATED"/>
    <property type="match status" value="1"/>
</dbReference>
<dbReference type="EMBL" id="GL883010">
    <property type="protein sequence ID" value="EGG20783.1"/>
    <property type="molecule type" value="Genomic_DNA"/>
</dbReference>
<dbReference type="KEGG" id="dfa:DFA_00648"/>
<keyword evidence="5" id="KW-1185">Reference proteome</keyword>
<dbReference type="InterPro" id="IPR054484">
    <property type="entry name" value="ComC_SSD"/>
</dbReference>
<feature type="transmembrane region" description="Helical" evidence="2">
    <location>
        <begin position="930"/>
        <end position="952"/>
    </location>
</feature>
<keyword evidence="2" id="KW-1133">Transmembrane helix</keyword>
<dbReference type="InterPro" id="IPR053331">
    <property type="entry name" value="EGF-like_comC"/>
</dbReference>
<dbReference type="RefSeq" id="XP_004358633.1">
    <property type="nucleotide sequence ID" value="XM_004358576.1"/>
</dbReference>
<name>F4PSZ4_CACFS</name>
<dbReference type="Proteomes" id="UP000007797">
    <property type="component" value="Unassembled WGS sequence"/>
</dbReference>
<feature type="region of interest" description="Disordered" evidence="1">
    <location>
        <begin position="968"/>
        <end position="989"/>
    </location>
</feature>
<keyword evidence="2" id="KW-0812">Transmembrane</keyword>